<dbReference type="PROSITE" id="PS51402">
    <property type="entry name" value="CATALASE_3"/>
    <property type="match status" value="1"/>
</dbReference>
<keyword evidence="8" id="KW-0408">Iron</keyword>
<keyword evidence="5" id="KW-0349">Heme</keyword>
<comment type="similarity">
    <text evidence="2">Belongs to the catalase family.</text>
</comment>
<proteinExistence type="inferred from homology"/>
<dbReference type="EC" id="1.11.1.6" evidence="3"/>
<evidence type="ECO:0000256" key="7">
    <source>
        <dbReference type="ARBA" id="ARBA00023002"/>
    </source>
</evidence>
<dbReference type="GO" id="GO:0005829">
    <property type="term" value="C:cytosol"/>
    <property type="evidence" value="ECO:0007669"/>
    <property type="project" value="TreeGrafter"/>
</dbReference>
<evidence type="ECO:0000313" key="13">
    <source>
        <dbReference type="Proteomes" id="UP000521943"/>
    </source>
</evidence>
<dbReference type="GO" id="GO:0006979">
    <property type="term" value="P:response to oxidative stress"/>
    <property type="evidence" value="ECO:0007669"/>
    <property type="project" value="InterPro"/>
</dbReference>
<evidence type="ECO:0000256" key="6">
    <source>
        <dbReference type="ARBA" id="ARBA00022723"/>
    </source>
</evidence>
<dbReference type="GO" id="GO:0046872">
    <property type="term" value="F:metal ion binding"/>
    <property type="evidence" value="ECO:0007669"/>
    <property type="project" value="UniProtKB-KW"/>
</dbReference>
<gene>
    <name evidence="12" type="ORF">DFP72DRAFT_991468</name>
</gene>
<evidence type="ECO:0000256" key="5">
    <source>
        <dbReference type="ARBA" id="ARBA00022617"/>
    </source>
</evidence>
<dbReference type="InterPro" id="IPR020835">
    <property type="entry name" value="Catalase_sf"/>
</dbReference>
<evidence type="ECO:0000256" key="10">
    <source>
        <dbReference type="SAM" id="MobiDB-lite"/>
    </source>
</evidence>
<dbReference type="GO" id="GO:0020037">
    <property type="term" value="F:heme binding"/>
    <property type="evidence" value="ECO:0007669"/>
    <property type="project" value="InterPro"/>
</dbReference>
<dbReference type="Gene3D" id="2.40.180.10">
    <property type="entry name" value="Catalase core domain"/>
    <property type="match status" value="3"/>
</dbReference>
<dbReference type="Proteomes" id="UP000521943">
    <property type="component" value="Unassembled WGS sequence"/>
</dbReference>
<name>A0A8H6HQB7_9AGAR</name>
<keyword evidence="7" id="KW-0560">Oxidoreductase</keyword>
<feature type="region of interest" description="Disordered" evidence="10">
    <location>
        <begin position="17"/>
        <end position="42"/>
    </location>
</feature>
<dbReference type="GO" id="GO:0004096">
    <property type="term" value="F:catalase activity"/>
    <property type="evidence" value="ECO:0007669"/>
    <property type="project" value="UniProtKB-EC"/>
</dbReference>
<dbReference type="PROSITE" id="PS00437">
    <property type="entry name" value="CATALASE_1"/>
    <property type="match status" value="1"/>
</dbReference>
<keyword evidence="9" id="KW-0376">Hydrogen peroxide</keyword>
<keyword evidence="13" id="KW-1185">Reference proteome</keyword>
<evidence type="ECO:0000259" key="11">
    <source>
        <dbReference type="SMART" id="SM01060"/>
    </source>
</evidence>
<dbReference type="SMART" id="SM01060">
    <property type="entry name" value="Catalase"/>
    <property type="match status" value="1"/>
</dbReference>
<keyword evidence="4" id="KW-0575">Peroxidase</keyword>
<comment type="cofactor">
    <cofactor evidence="1">
        <name>heme</name>
        <dbReference type="ChEBI" id="CHEBI:30413"/>
    </cofactor>
</comment>
<protein>
    <recommendedName>
        <fullName evidence="3">catalase</fullName>
        <ecNumber evidence="3">1.11.1.6</ecNumber>
    </recommendedName>
</protein>
<evidence type="ECO:0000256" key="4">
    <source>
        <dbReference type="ARBA" id="ARBA00022559"/>
    </source>
</evidence>
<dbReference type="EMBL" id="JACGCI010000052">
    <property type="protein sequence ID" value="KAF6751228.1"/>
    <property type="molecule type" value="Genomic_DNA"/>
</dbReference>
<organism evidence="12 13">
    <name type="scientific">Ephemerocybe angulata</name>
    <dbReference type="NCBI Taxonomy" id="980116"/>
    <lineage>
        <taxon>Eukaryota</taxon>
        <taxon>Fungi</taxon>
        <taxon>Dikarya</taxon>
        <taxon>Basidiomycota</taxon>
        <taxon>Agaricomycotina</taxon>
        <taxon>Agaricomycetes</taxon>
        <taxon>Agaricomycetidae</taxon>
        <taxon>Agaricales</taxon>
        <taxon>Agaricineae</taxon>
        <taxon>Psathyrellaceae</taxon>
        <taxon>Ephemerocybe</taxon>
    </lineage>
</organism>
<dbReference type="InterPro" id="IPR002226">
    <property type="entry name" value="Catalase_haem_BS"/>
</dbReference>
<dbReference type="OrthoDB" id="6880011at2759"/>
<feature type="domain" description="Catalase core" evidence="11">
    <location>
        <begin position="2"/>
        <end position="274"/>
    </location>
</feature>
<dbReference type="SUPFAM" id="SSF56634">
    <property type="entry name" value="Heme-dependent catalase-like"/>
    <property type="match status" value="1"/>
</dbReference>
<comment type="caution">
    <text evidence="12">The sequence shown here is derived from an EMBL/GenBank/DDBJ whole genome shotgun (WGS) entry which is preliminary data.</text>
</comment>
<sequence length="274" mass="30303">MATDHGVKVSDTDHWLAALNDSDSNPGSALLEDQSPEKRLRDSTTSVVYARGTGAHGTVQGSKGSADTVRDVQGFAMKMYTPEGNWDIVGNIPPEPQNEVLPAQTAHNNFWDFVGLRPEAAQWTMPDRAIPRSFRMMQGFEVNTFTLINANSAFTGCSGDEALKLPGQDPDFHRKDLEEAIKSGCPPKWTFASSSGHCRERSLSSYIGEFGLNKCADEFFPETEQAAFCTSHVFPGIGFSDDPLLQDRNFSYFDTQISRLGVNWEHTLLRIDIC</sequence>
<keyword evidence="6" id="KW-0479">Metal-binding</keyword>
<reference evidence="12 13" key="1">
    <citation type="submission" date="2020-07" db="EMBL/GenBank/DDBJ databases">
        <title>Comparative genomics of pyrophilous fungi reveals a link between fire events and developmental genes.</title>
        <authorList>
            <consortium name="DOE Joint Genome Institute"/>
            <person name="Steindorff A.S."/>
            <person name="Carver A."/>
            <person name="Calhoun S."/>
            <person name="Stillman K."/>
            <person name="Liu H."/>
            <person name="Lipzen A."/>
            <person name="Pangilinan J."/>
            <person name="Labutti K."/>
            <person name="Bruns T.D."/>
            <person name="Grigoriev I.V."/>
        </authorList>
    </citation>
    <scope>NUCLEOTIDE SEQUENCE [LARGE SCALE GENOMIC DNA]</scope>
    <source>
        <strain evidence="12 13">CBS 144469</strain>
    </source>
</reference>
<dbReference type="Pfam" id="PF00199">
    <property type="entry name" value="Catalase"/>
    <property type="match status" value="2"/>
</dbReference>
<dbReference type="InterPro" id="IPR011614">
    <property type="entry name" value="Catalase_core"/>
</dbReference>
<evidence type="ECO:0000256" key="8">
    <source>
        <dbReference type="ARBA" id="ARBA00023004"/>
    </source>
</evidence>
<dbReference type="InterPro" id="IPR018028">
    <property type="entry name" value="Catalase"/>
</dbReference>
<dbReference type="PANTHER" id="PTHR42821:SF1">
    <property type="entry name" value="CATALASE-B"/>
    <property type="match status" value="1"/>
</dbReference>
<evidence type="ECO:0000256" key="1">
    <source>
        <dbReference type="ARBA" id="ARBA00001971"/>
    </source>
</evidence>
<dbReference type="AlphaFoldDB" id="A0A8H6HQB7"/>
<evidence type="ECO:0000256" key="2">
    <source>
        <dbReference type="ARBA" id="ARBA00005329"/>
    </source>
</evidence>
<evidence type="ECO:0000313" key="12">
    <source>
        <dbReference type="EMBL" id="KAF6751228.1"/>
    </source>
</evidence>
<evidence type="ECO:0000256" key="9">
    <source>
        <dbReference type="ARBA" id="ARBA00023324"/>
    </source>
</evidence>
<dbReference type="GO" id="GO:0042744">
    <property type="term" value="P:hydrogen peroxide catabolic process"/>
    <property type="evidence" value="ECO:0007669"/>
    <property type="project" value="UniProtKB-KW"/>
</dbReference>
<evidence type="ECO:0000256" key="3">
    <source>
        <dbReference type="ARBA" id="ARBA00012314"/>
    </source>
</evidence>
<dbReference type="PANTHER" id="PTHR42821">
    <property type="entry name" value="CATALASE"/>
    <property type="match status" value="1"/>
</dbReference>
<accession>A0A8H6HQB7</accession>
<dbReference type="InterPro" id="IPR024712">
    <property type="entry name" value="Catalase_clade2"/>
</dbReference>